<evidence type="ECO:0000256" key="6">
    <source>
        <dbReference type="ARBA" id="ARBA00022927"/>
    </source>
</evidence>
<comment type="caution">
    <text evidence="13">The sequence shown here is derived from an EMBL/GenBank/DDBJ whole genome shotgun (WGS) entry which is preliminary data.</text>
</comment>
<proteinExistence type="inferred from homology"/>
<evidence type="ECO:0000256" key="3">
    <source>
        <dbReference type="ARBA" id="ARBA00022448"/>
    </source>
</evidence>
<keyword evidence="7 11" id="KW-1133">Transmembrane helix</keyword>
<dbReference type="Proteomes" id="UP000581087">
    <property type="component" value="Unassembled WGS sequence"/>
</dbReference>
<evidence type="ECO:0000256" key="5">
    <source>
        <dbReference type="ARBA" id="ARBA00022692"/>
    </source>
</evidence>
<sequence length="129" mass="14124">MPFGPFEIVMLAVLALLIFFMFRNSRKRQAQARELQSQVVAGAEVMTNFGVYGTILSIDDEENKVLLETVPGTILTVHRQTIARVVTPTEFEEAEEAAGVTAATDSDPEFGERLAADSDSTPESKKSDD</sequence>
<dbReference type="EMBL" id="JACCBI010000001">
    <property type="protein sequence ID" value="NYD65879.1"/>
    <property type="molecule type" value="Genomic_DNA"/>
</dbReference>
<dbReference type="AlphaFoldDB" id="A0A4Q2M8L8"/>
<dbReference type="Proteomes" id="UP000292686">
    <property type="component" value="Unassembled WGS sequence"/>
</dbReference>
<dbReference type="GO" id="GO:0015031">
    <property type="term" value="P:protein transport"/>
    <property type="evidence" value="ECO:0007669"/>
    <property type="project" value="UniProtKB-KW"/>
</dbReference>
<reference evidence="12 15" key="2">
    <citation type="submission" date="2020-07" db="EMBL/GenBank/DDBJ databases">
        <title>Sequencing the genomes of 1000 actinobacteria strains.</title>
        <authorList>
            <person name="Klenk H.-P."/>
        </authorList>
    </citation>
    <scope>NUCLEOTIDE SEQUENCE [LARGE SCALE GENOMIC DNA]</scope>
    <source>
        <strain evidence="12 15">DSM 23870</strain>
    </source>
</reference>
<name>A0A4Q2M8L8_9MICO</name>
<protein>
    <submittedName>
        <fullName evidence="13">Preprotein translocase subunit YajC</fullName>
    </submittedName>
</protein>
<keyword evidence="3" id="KW-0813">Transport</keyword>
<dbReference type="NCBIfam" id="TIGR00739">
    <property type="entry name" value="yajC"/>
    <property type="match status" value="1"/>
</dbReference>
<evidence type="ECO:0000256" key="11">
    <source>
        <dbReference type="SAM" id="Phobius"/>
    </source>
</evidence>
<dbReference type="OrthoDB" id="3267178at2"/>
<keyword evidence="14" id="KW-1185">Reference proteome</keyword>
<organism evidence="13 14">
    <name type="scientific">Agromyces atrinae</name>
    <dbReference type="NCBI Taxonomy" id="592376"/>
    <lineage>
        <taxon>Bacteria</taxon>
        <taxon>Bacillati</taxon>
        <taxon>Actinomycetota</taxon>
        <taxon>Actinomycetes</taxon>
        <taxon>Micrococcales</taxon>
        <taxon>Microbacteriaceae</taxon>
        <taxon>Agromyces</taxon>
    </lineage>
</organism>
<dbReference type="RefSeq" id="WP_129174948.1">
    <property type="nucleotide sequence ID" value="NZ_JACCBI010000001.1"/>
</dbReference>
<evidence type="ECO:0000313" key="14">
    <source>
        <dbReference type="Proteomes" id="UP000292686"/>
    </source>
</evidence>
<evidence type="ECO:0000256" key="4">
    <source>
        <dbReference type="ARBA" id="ARBA00022475"/>
    </source>
</evidence>
<keyword evidence="4" id="KW-1003">Cell membrane</keyword>
<comment type="subcellular location">
    <subcellularLocation>
        <location evidence="1">Cell membrane</location>
        <topology evidence="1">Single-pass membrane protein</topology>
    </subcellularLocation>
</comment>
<comment type="similarity">
    <text evidence="2">Belongs to the YajC family.</text>
</comment>
<accession>A0A4Q2M8L8</accession>
<evidence type="ECO:0000256" key="2">
    <source>
        <dbReference type="ARBA" id="ARBA00006742"/>
    </source>
</evidence>
<dbReference type="GO" id="GO:0005886">
    <property type="term" value="C:plasma membrane"/>
    <property type="evidence" value="ECO:0007669"/>
    <property type="project" value="UniProtKB-SubCell"/>
</dbReference>
<evidence type="ECO:0000313" key="15">
    <source>
        <dbReference type="Proteomes" id="UP000581087"/>
    </source>
</evidence>
<feature type="transmembrane region" description="Helical" evidence="11">
    <location>
        <begin position="6"/>
        <end position="23"/>
    </location>
</feature>
<gene>
    <name evidence="13" type="primary">yajC</name>
    <name evidence="12" type="ORF">BJ972_000398</name>
    <name evidence="13" type="ORF">ESP50_10680</name>
</gene>
<reference evidence="13 14" key="1">
    <citation type="submission" date="2019-01" db="EMBL/GenBank/DDBJ databases">
        <title>Agromyces.</title>
        <authorList>
            <person name="Li J."/>
        </authorList>
    </citation>
    <scope>NUCLEOTIDE SEQUENCE [LARGE SCALE GENOMIC DNA]</scope>
    <source>
        <strain evidence="13 14">DSM 23870</strain>
    </source>
</reference>
<keyword evidence="5 11" id="KW-0812">Transmembrane</keyword>
<dbReference type="EMBL" id="SDPM01000005">
    <property type="protein sequence ID" value="RXZ86222.1"/>
    <property type="molecule type" value="Genomic_DNA"/>
</dbReference>
<dbReference type="InterPro" id="IPR003849">
    <property type="entry name" value="Preprotein_translocase_YajC"/>
</dbReference>
<keyword evidence="8" id="KW-0811">Translocation</keyword>
<dbReference type="SMART" id="SM01323">
    <property type="entry name" value="YajC"/>
    <property type="match status" value="1"/>
</dbReference>
<evidence type="ECO:0000313" key="13">
    <source>
        <dbReference type="EMBL" id="RXZ86222.1"/>
    </source>
</evidence>
<keyword evidence="6" id="KW-0653">Protein transport</keyword>
<evidence type="ECO:0000256" key="9">
    <source>
        <dbReference type="ARBA" id="ARBA00023136"/>
    </source>
</evidence>
<dbReference type="PANTHER" id="PTHR33909:SF1">
    <property type="entry name" value="SEC TRANSLOCON ACCESSORY COMPLEX SUBUNIT YAJC"/>
    <property type="match status" value="1"/>
</dbReference>
<feature type="region of interest" description="Disordered" evidence="10">
    <location>
        <begin position="93"/>
        <end position="129"/>
    </location>
</feature>
<evidence type="ECO:0000256" key="10">
    <source>
        <dbReference type="SAM" id="MobiDB-lite"/>
    </source>
</evidence>
<evidence type="ECO:0000256" key="8">
    <source>
        <dbReference type="ARBA" id="ARBA00023010"/>
    </source>
</evidence>
<keyword evidence="9 11" id="KW-0472">Membrane</keyword>
<evidence type="ECO:0000256" key="7">
    <source>
        <dbReference type="ARBA" id="ARBA00022989"/>
    </source>
</evidence>
<dbReference type="PANTHER" id="PTHR33909">
    <property type="entry name" value="SEC TRANSLOCON ACCESSORY COMPLEX SUBUNIT YAJC"/>
    <property type="match status" value="1"/>
</dbReference>
<dbReference type="Pfam" id="PF02699">
    <property type="entry name" value="YajC"/>
    <property type="match status" value="1"/>
</dbReference>
<evidence type="ECO:0000313" key="12">
    <source>
        <dbReference type="EMBL" id="NYD65879.1"/>
    </source>
</evidence>
<evidence type="ECO:0000256" key="1">
    <source>
        <dbReference type="ARBA" id="ARBA00004162"/>
    </source>
</evidence>
<feature type="compositionally biased region" description="Basic and acidic residues" evidence="10">
    <location>
        <begin position="110"/>
        <end position="129"/>
    </location>
</feature>